<dbReference type="InterPro" id="IPR050832">
    <property type="entry name" value="Bact_Acetyltransf"/>
</dbReference>
<dbReference type="Gene3D" id="3.40.630.30">
    <property type="match status" value="1"/>
</dbReference>
<feature type="domain" description="N-acetyltransferase" evidence="3">
    <location>
        <begin position="1"/>
        <end position="147"/>
    </location>
</feature>
<reference evidence="4 5" key="1">
    <citation type="submission" date="2017-09" db="EMBL/GenBank/DDBJ databases">
        <authorList>
            <person name="Lee N."/>
            <person name="Cho B.-K."/>
        </authorList>
    </citation>
    <scope>NUCLEOTIDE SEQUENCE [LARGE SCALE GENOMIC DNA]</scope>
    <source>
        <strain evidence="4 5">ATCC 39115</strain>
    </source>
</reference>
<dbReference type="InterPro" id="IPR000182">
    <property type="entry name" value="GNAT_dom"/>
</dbReference>
<dbReference type="RefSeq" id="WP_004987585.1">
    <property type="nucleotide sequence ID" value="NZ_CP023700.1"/>
</dbReference>
<name>A0ABX6ADP4_STRVD</name>
<dbReference type="PANTHER" id="PTHR43877">
    <property type="entry name" value="AMINOALKYLPHOSPHONATE N-ACETYLTRANSFERASE-RELATED-RELATED"/>
    <property type="match status" value="1"/>
</dbReference>
<accession>A0ABX6ADP4</accession>
<dbReference type="EMBL" id="CP023700">
    <property type="protein sequence ID" value="QEU85934.1"/>
    <property type="molecule type" value="Genomic_DNA"/>
</dbReference>
<dbReference type="PROSITE" id="PS51186">
    <property type="entry name" value="GNAT"/>
    <property type="match status" value="1"/>
</dbReference>
<sequence length="152" mass="16692">MRPARAEDLATVQELARRTIDARYRSFLGDEGVDRFLDSGASDDHVESHLRKGHVQCMEVDGRLVTILDGPTADLMRIDASRHRRGLGRALLSHAEETLFARYEAIRLESFADNTAANAFYATCGWSVAGPLDAEGPAKVELVKHRSAADAV</sequence>
<evidence type="ECO:0000313" key="5">
    <source>
        <dbReference type="Proteomes" id="UP000327143"/>
    </source>
</evidence>
<evidence type="ECO:0000259" key="3">
    <source>
        <dbReference type="PROSITE" id="PS51186"/>
    </source>
</evidence>
<evidence type="ECO:0000256" key="2">
    <source>
        <dbReference type="ARBA" id="ARBA00023315"/>
    </source>
</evidence>
<keyword evidence="5" id="KW-1185">Reference proteome</keyword>
<dbReference type="Proteomes" id="UP000327143">
    <property type="component" value="Chromosome"/>
</dbReference>
<dbReference type="InterPro" id="IPR016181">
    <property type="entry name" value="Acyl_CoA_acyltransferase"/>
</dbReference>
<evidence type="ECO:0000256" key="1">
    <source>
        <dbReference type="ARBA" id="ARBA00022679"/>
    </source>
</evidence>
<dbReference type="SUPFAM" id="SSF55729">
    <property type="entry name" value="Acyl-CoA N-acyltransferases (Nat)"/>
    <property type="match status" value="1"/>
</dbReference>
<protein>
    <submittedName>
        <fullName evidence="4">N-acetyltransferase</fullName>
    </submittedName>
</protein>
<keyword evidence="1" id="KW-0808">Transferase</keyword>
<proteinExistence type="predicted"/>
<dbReference type="PANTHER" id="PTHR43877:SF2">
    <property type="entry name" value="AMINOALKYLPHOSPHONATE N-ACETYLTRANSFERASE-RELATED"/>
    <property type="match status" value="1"/>
</dbReference>
<evidence type="ECO:0000313" key="4">
    <source>
        <dbReference type="EMBL" id="QEU85934.1"/>
    </source>
</evidence>
<dbReference type="Pfam" id="PF00583">
    <property type="entry name" value="Acetyltransf_1"/>
    <property type="match status" value="1"/>
</dbReference>
<organism evidence="4 5">
    <name type="scientific">Streptomyces viridosporus T7A</name>
    <dbReference type="NCBI Taxonomy" id="665577"/>
    <lineage>
        <taxon>Bacteria</taxon>
        <taxon>Bacillati</taxon>
        <taxon>Actinomycetota</taxon>
        <taxon>Actinomycetes</taxon>
        <taxon>Kitasatosporales</taxon>
        <taxon>Streptomycetaceae</taxon>
        <taxon>Streptomyces</taxon>
    </lineage>
</organism>
<keyword evidence="2" id="KW-0012">Acyltransferase</keyword>
<gene>
    <name evidence="4" type="ORF">CP969_15375</name>
</gene>